<proteinExistence type="inferred from homology"/>
<reference evidence="13 14" key="1">
    <citation type="submission" date="2018-08" db="EMBL/GenBank/DDBJ databases">
        <title>Genetic Globetrotter - A new plasmid hitch-hiking vast phylogenetic and geographic distances.</title>
        <authorList>
            <person name="Vollmers J."/>
            <person name="Petersen J."/>
        </authorList>
    </citation>
    <scope>NUCLEOTIDE SEQUENCE [LARGE SCALE GENOMIC DNA]</scope>
    <source>
        <strain evidence="13 14">DSM 26383</strain>
    </source>
</reference>
<dbReference type="SUPFAM" id="SSF51735">
    <property type="entry name" value="NAD(P)-binding Rossmann-fold domains"/>
    <property type="match status" value="1"/>
</dbReference>
<evidence type="ECO:0000313" key="14">
    <source>
        <dbReference type="Proteomes" id="UP000325785"/>
    </source>
</evidence>
<evidence type="ECO:0000256" key="6">
    <source>
        <dbReference type="ARBA" id="ARBA00023027"/>
    </source>
</evidence>
<dbReference type="Gene3D" id="1.10.1040.50">
    <property type="match status" value="1"/>
</dbReference>
<protein>
    <submittedName>
        <fullName evidence="13">Fatty acid oxidation complex subunit alpha</fullName>
    </submittedName>
</protein>
<evidence type="ECO:0000313" key="13">
    <source>
        <dbReference type="EMBL" id="QEW25412.1"/>
    </source>
</evidence>
<keyword evidence="5" id="KW-0560">Oxidoreductase</keyword>
<organism evidence="13 14">
    <name type="scientific">Roseovarius indicus</name>
    <dbReference type="NCBI Taxonomy" id="540747"/>
    <lineage>
        <taxon>Bacteria</taxon>
        <taxon>Pseudomonadati</taxon>
        <taxon>Pseudomonadota</taxon>
        <taxon>Alphaproteobacteria</taxon>
        <taxon>Rhodobacterales</taxon>
        <taxon>Roseobacteraceae</taxon>
        <taxon>Roseovarius</taxon>
    </lineage>
</organism>
<keyword evidence="6" id="KW-0520">NAD</keyword>
<evidence type="ECO:0000256" key="9">
    <source>
        <dbReference type="ARBA" id="ARBA00023268"/>
    </source>
</evidence>
<keyword evidence="8" id="KW-0456">Lyase</keyword>
<dbReference type="InterPro" id="IPR006108">
    <property type="entry name" value="3HC_DH_C"/>
</dbReference>
<dbReference type="InterPro" id="IPR029045">
    <property type="entry name" value="ClpP/crotonase-like_dom_sf"/>
</dbReference>
<dbReference type="PANTHER" id="PTHR43612">
    <property type="entry name" value="TRIFUNCTIONAL ENZYME SUBUNIT ALPHA"/>
    <property type="match status" value="1"/>
</dbReference>
<evidence type="ECO:0000256" key="8">
    <source>
        <dbReference type="ARBA" id="ARBA00023239"/>
    </source>
</evidence>
<dbReference type="UniPathway" id="UPA00659"/>
<evidence type="ECO:0000256" key="5">
    <source>
        <dbReference type="ARBA" id="ARBA00023002"/>
    </source>
</evidence>
<dbReference type="EMBL" id="CP031598">
    <property type="protein sequence ID" value="QEW25412.1"/>
    <property type="molecule type" value="Genomic_DNA"/>
</dbReference>
<evidence type="ECO:0000256" key="7">
    <source>
        <dbReference type="ARBA" id="ARBA00023098"/>
    </source>
</evidence>
<dbReference type="Pfam" id="PF00725">
    <property type="entry name" value="3HCDH"/>
    <property type="match status" value="1"/>
</dbReference>
<dbReference type="GO" id="GO:0016509">
    <property type="term" value="F:long-chain (3S)-3-hydroxyacyl-CoA dehydrogenase (NAD+) activity"/>
    <property type="evidence" value="ECO:0007669"/>
    <property type="project" value="TreeGrafter"/>
</dbReference>
<dbReference type="InterPro" id="IPR006176">
    <property type="entry name" value="3-OHacyl-CoA_DH_NAD-bd"/>
</dbReference>
<gene>
    <name evidence="13" type="primary">fadB_3</name>
    <name evidence="13" type="ORF">RIdsm_01198</name>
</gene>
<keyword evidence="7" id="KW-0443">Lipid metabolism</keyword>
<dbReference type="InterPro" id="IPR036291">
    <property type="entry name" value="NAD(P)-bd_dom_sf"/>
</dbReference>
<comment type="similarity">
    <text evidence="2">In the central section; belongs to the 3-hydroxyacyl-CoA dehydrogenase family.</text>
</comment>
<dbReference type="Gene3D" id="3.40.50.720">
    <property type="entry name" value="NAD(P)-binding Rossmann-like Domain"/>
    <property type="match status" value="1"/>
</dbReference>
<dbReference type="OrthoDB" id="9771883at2"/>
<keyword evidence="4" id="KW-0442">Lipid degradation</keyword>
<dbReference type="AlphaFoldDB" id="A0A5P3A7N7"/>
<keyword evidence="3" id="KW-0276">Fatty acid metabolism</keyword>
<evidence type="ECO:0000256" key="3">
    <source>
        <dbReference type="ARBA" id="ARBA00022832"/>
    </source>
</evidence>
<dbReference type="PANTHER" id="PTHR43612:SF3">
    <property type="entry name" value="TRIFUNCTIONAL ENZYME SUBUNIT ALPHA, MITOCHONDRIAL"/>
    <property type="match status" value="1"/>
</dbReference>
<dbReference type="InterPro" id="IPR008927">
    <property type="entry name" value="6-PGluconate_DH-like_C_sf"/>
</dbReference>
<evidence type="ECO:0000256" key="4">
    <source>
        <dbReference type="ARBA" id="ARBA00022963"/>
    </source>
</evidence>
<evidence type="ECO:0000259" key="12">
    <source>
        <dbReference type="Pfam" id="PF02737"/>
    </source>
</evidence>
<keyword evidence="9" id="KW-0511">Multifunctional enzyme</keyword>
<dbReference type="SUPFAM" id="SSF52096">
    <property type="entry name" value="ClpP/crotonase"/>
    <property type="match status" value="1"/>
</dbReference>
<comment type="pathway">
    <text evidence="1">Lipid metabolism; fatty acid beta-oxidation.</text>
</comment>
<dbReference type="GO" id="GO:0006635">
    <property type="term" value="P:fatty acid beta-oxidation"/>
    <property type="evidence" value="ECO:0007669"/>
    <property type="project" value="UniProtKB-UniPathway"/>
</dbReference>
<evidence type="ECO:0000259" key="11">
    <source>
        <dbReference type="Pfam" id="PF00725"/>
    </source>
</evidence>
<dbReference type="Proteomes" id="UP000325785">
    <property type="component" value="Chromosome"/>
</dbReference>
<name>A0A5P3A7N7_9RHOB</name>
<dbReference type="InterPro" id="IPR001753">
    <property type="entry name" value="Enoyl-CoA_hydra/iso"/>
</dbReference>
<dbReference type="Pfam" id="PF02737">
    <property type="entry name" value="3HCDH_N"/>
    <property type="match status" value="1"/>
</dbReference>
<evidence type="ECO:0000256" key="10">
    <source>
        <dbReference type="ARBA" id="ARBA00049556"/>
    </source>
</evidence>
<dbReference type="Gene3D" id="3.90.226.10">
    <property type="entry name" value="2-enoyl-CoA Hydratase, Chain A, domain 1"/>
    <property type="match status" value="1"/>
</dbReference>
<dbReference type="FunFam" id="3.40.50.720:FF:000009">
    <property type="entry name" value="Fatty oxidation complex, alpha subunit"/>
    <property type="match status" value="1"/>
</dbReference>
<dbReference type="RefSeq" id="WP_057814455.1">
    <property type="nucleotide sequence ID" value="NZ_CP031598.1"/>
</dbReference>
<evidence type="ECO:0000256" key="1">
    <source>
        <dbReference type="ARBA" id="ARBA00005005"/>
    </source>
</evidence>
<evidence type="ECO:0000256" key="2">
    <source>
        <dbReference type="ARBA" id="ARBA00007005"/>
    </source>
</evidence>
<dbReference type="Pfam" id="PF00378">
    <property type="entry name" value="ECH_1"/>
    <property type="match status" value="1"/>
</dbReference>
<dbReference type="KEGG" id="rid:RIdsm_01198"/>
<dbReference type="InterPro" id="IPR050136">
    <property type="entry name" value="FA_oxidation_alpha_subunit"/>
</dbReference>
<dbReference type="GO" id="GO:0004300">
    <property type="term" value="F:enoyl-CoA hydratase activity"/>
    <property type="evidence" value="ECO:0007669"/>
    <property type="project" value="TreeGrafter"/>
</dbReference>
<dbReference type="SUPFAM" id="SSF48179">
    <property type="entry name" value="6-phosphogluconate dehydrogenase C-terminal domain-like"/>
    <property type="match status" value="2"/>
</dbReference>
<feature type="domain" description="3-hydroxyacyl-CoA dehydrogenase C-terminal" evidence="11">
    <location>
        <begin position="485"/>
        <end position="580"/>
    </location>
</feature>
<sequence>MTQSTAAATTPATGTVTIRLADHDFDSLATALRDAIAQLPEGILLDGRGGAPVVNDPHEILRLFGTGAGREAVRDWATRRGAVLRALETCGVPVACIWSGPAFGPGWEIMLAAHTRFLDGEAKSSAPRDLTLGLLPGAGAVQRLARILGVETASSLLMGKPMDGAALETAGLWTRCETGTAETAAKDWLAAAGESAQPWDARRYRIAGGTGATAPHAAKSFALPAIAARGRGHDCDPAPLATLRALYEGSQLPMDAALAREAQITAEVLTAGVATSRIRTFVVNKARAEEGAARPDAPRREVRKLGVLGAGMMGAGIARAAAEQGIDVILLDRDRDSADRGRSGVAKALEKAVAKGRETDEKANATLSRIHPTADQSDLAGAELVIEAVFEQTDLKREVTQSVLPHLADDAIIASNTSTISIDTLAGVLPDPARFIGLHFFSPVDRMPLVEIIKGRDTSDETLAAALDFTMQLGKTPIVVNTSPGFFTSRIFCTYIDEAMAMLAEGVAPALIENAARMIGAPVGPLAVTDEVSLDLQKKVIDQAEADGLDPRFLRARAKPVVERMVALGRLGRKSGGGFHDFPEDGPKRLWPGLAEEFPPAATQPDVEEVKARLLTIQALESARCIEEGVVERPADADLGSVLGVGFPPWTGGVLSHIDTVGATVFVAACDALADAHGDRFRPSAWLRDRAATGTRFHEGETP</sequence>
<comment type="catalytic activity">
    <reaction evidence="10">
        <text>a (3S)-3-hydroxyacyl-CoA + NAD(+) = a 3-oxoacyl-CoA + NADH + H(+)</text>
        <dbReference type="Rhea" id="RHEA:22432"/>
        <dbReference type="ChEBI" id="CHEBI:15378"/>
        <dbReference type="ChEBI" id="CHEBI:57318"/>
        <dbReference type="ChEBI" id="CHEBI:57540"/>
        <dbReference type="ChEBI" id="CHEBI:57945"/>
        <dbReference type="ChEBI" id="CHEBI:90726"/>
        <dbReference type="EC" id="1.1.1.35"/>
    </reaction>
</comment>
<accession>A0A5P3A7N7</accession>
<dbReference type="GO" id="GO:0070403">
    <property type="term" value="F:NAD+ binding"/>
    <property type="evidence" value="ECO:0007669"/>
    <property type="project" value="InterPro"/>
</dbReference>
<feature type="domain" description="3-hydroxyacyl-CoA dehydrogenase NAD binding" evidence="12">
    <location>
        <begin position="304"/>
        <end position="481"/>
    </location>
</feature>